<keyword evidence="4 8" id="KW-0812">Transmembrane</keyword>
<evidence type="ECO:0000256" key="1">
    <source>
        <dbReference type="ARBA" id="ARBA00004141"/>
    </source>
</evidence>
<evidence type="ECO:0000256" key="2">
    <source>
        <dbReference type="ARBA" id="ARBA00006375"/>
    </source>
</evidence>
<dbReference type="Pfam" id="PF00153">
    <property type="entry name" value="Mito_carr"/>
    <property type="match status" value="3"/>
</dbReference>
<evidence type="ECO:0000256" key="4">
    <source>
        <dbReference type="ARBA" id="ARBA00022692"/>
    </source>
</evidence>
<protein>
    <submittedName>
        <fullName evidence="10">Mitochondrial carrier protein, putative</fullName>
    </submittedName>
</protein>
<evidence type="ECO:0000313" key="11">
    <source>
        <dbReference type="Proteomes" id="UP000051952"/>
    </source>
</evidence>
<dbReference type="EMBL" id="CYKH01001975">
    <property type="protein sequence ID" value="CUG91856.1"/>
    <property type="molecule type" value="Genomic_DNA"/>
</dbReference>
<comment type="similarity">
    <text evidence="2 9">Belongs to the mitochondrial carrier (TC 2.A.29) family.</text>
</comment>
<keyword evidence="7 8" id="KW-0472">Membrane</keyword>
<feature type="repeat" description="Solcar" evidence="8">
    <location>
        <begin position="95"/>
        <end position="178"/>
    </location>
</feature>
<dbReference type="Gene3D" id="1.50.40.10">
    <property type="entry name" value="Mitochondrial carrier domain"/>
    <property type="match status" value="1"/>
</dbReference>
<dbReference type="PROSITE" id="PS50920">
    <property type="entry name" value="SOLCAR"/>
    <property type="match status" value="3"/>
</dbReference>
<dbReference type="InterPro" id="IPR018108">
    <property type="entry name" value="MCP_transmembrane"/>
</dbReference>
<dbReference type="AlphaFoldDB" id="A0A0S4JNY1"/>
<dbReference type="OMA" id="VWSNIIC"/>
<dbReference type="PANTHER" id="PTHR45618">
    <property type="entry name" value="MITOCHONDRIAL DICARBOXYLATE CARRIER-RELATED"/>
    <property type="match status" value="1"/>
</dbReference>
<accession>A0A0S4JNY1</accession>
<dbReference type="SUPFAM" id="SSF103506">
    <property type="entry name" value="Mitochondrial carrier"/>
    <property type="match status" value="1"/>
</dbReference>
<proteinExistence type="inferred from homology"/>
<comment type="subcellular location">
    <subcellularLocation>
        <location evidence="1">Membrane</location>
        <topology evidence="1">Multi-pass membrane protein</topology>
    </subcellularLocation>
</comment>
<reference evidence="11" key="1">
    <citation type="submission" date="2015-09" db="EMBL/GenBank/DDBJ databases">
        <authorList>
            <consortium name="Pathogen Informatics"/>
        </authorList>
    </citation>
    <scope>NUCLEOTIDE SEQUENCE [LARGE SCALE GENOMIC DNA]</scope>
    <source>
        <strain evidence="11">Lake Konstanz</strain>
    </source>
</reference>
<dbReference type="OrthoDB" id="756301at2759"/>
<evidence type="ECO:0000313" key="10">
    <source>
        <dbReference type="EMBL" id="CUG91856.1"/>
    </source>
</evidence>
<evidence type="ECO:0000256" key="3">
    <source>
        <dbReference type="ARBA" id="ARBA00022448"/>
    </source>
</evidence>
<feature type="repeat" description="Solcar" evidence="8">
    <location>
        <begin position="12"/>
        <end position="87"/>
    </location>
</feature>
<gene>
    <name evidence="10" type="ORF">BSAL_34480</name>
</gene>
<dbReference type="InterPro" id="IPR023395">
    <property type="entry name" value="MCP_dom_sf"/>
</dbReference>
<dbReference type="Proteomes" id="UP000051952">
    <property type="component" value="Unassembled WGS sequence"/>
</dbReference>
<dbReference type="InterPro" id="IPR050391">
    <property type="entry name" value="Mito_Metabolite_Transporter"/>
</dbReference>
<evidence type="ECO:0000256" key="6">
    <source>
        <dbReference type="ARBA" id="ARBA00022989"/>
    </source>
</evidence>
<keyword evidence="3 9" id="KW-0813">Transport</keyword>
<evidence type="ECO:0000256" key="9">
    <source>
        <dbReference type="RuleBase" id="RU000488"/>
    </source>
</evidence>
<organism evidence="10 11">
    <name type="scientific">Bodo saltans</name>
    <name type="common">Flagellated protozoan</name>
    <dbReference type="NCBI Taxonomy" id="75058"/>
    <lineage>
        <taxon>Eukaryota</taxon>
        <taxon>Discoba</taxon>
        <taxon>Euglenozoa</taxon>
        <taxon>Kinetoplastea</taxon>
        <taxon>Metakinetoplastina</taxon>
        <taxon>Eubodonida</taxon>
        <taxon>Bodonidae</taxon>
        <taxon>Bodo</taxon>
    </lineage>
</organism>
<keyword evidence="6" id="KW-1133">Transmembrane helix</keyword>
<dbReference type="VEuPathDB" id="TriTrypDB:BSAL_34480"/>
<feature type="repeat" description="Solcar" evidence="8">
    <location>
        <begin position="192"/>
        <end position="280"/>
    </location>
</feature>
<keyword evidence="5" id="KW-0677">Repeat</keyword>
<keyword evidence="11" id="KW-1185">Reference proteome</keyword>
<sequence length="359" mass="39603">MSQDAKKLPLGPQLTISGISGCLAWCLAHPFENIKNRIVKAPPHTPLSQTIRETAKSGFYKGLSGGIYRQIVYATVRLGCYEPFRDQICRDPAHPTMIERAAAGASAGAFASVLSSPIEVCLVLQTSSPEKLGFSTAAKRVLSQSGVAGFWRGIGPLSSRATVVGICQVAMYDQCGSFLKRYNKTNNCNWSHNTIFCMASGFTAVFYSIVTMPIELARVKMSSQLGSGSQLKYRNVIQTVATVVREEGIMAVYDSFLPYATRCSKWVTTQISERDPNSSDSSRRRGYHGSVRFFFALCNEVQHSHHLLLFLHGIFGSCVLAVRERRLKLNRENENEVPTPHVCPPGKHTGRFRETLTAV</sequence>
<dbReference type="GO" id="GO:0016020">
    <property type="term" value="C:membrane"/>
    <property type="evidence" value="ECO:0007669"/>
    <property type="project" value="UniProtKB-SubCell"/>
</dbReference>
<evidence type="ECO:0000256" key="8">
    <source>
        <dbReference type="PROSITE-ProRule" id="PRU00282"/>
    </source>
</evidence>
<evidence type="ECO:0000256" key="7">
    <source>
        <dbReference type="ARBA" id="ARBA00023136"/>
    </source>
</evidence>
<dbReference type="PROSITE" id="PS51257">
    <property type="entry name" value="PROKAR_LIPOPROTEIN"/>
    <property type="match status" value="1"/>
</dbReference>
<evidence type="ECO:0000256" key="5">
    <source>
        <dbReference type="ARBA" id="ARBA00022737"/>
    </source>
</evidence>
<name>A0A0S4JNY1_BODSA</name>